<dbReference type="Pfam" id="PF00651">
    <property type="entry name" value="BTB"/>
    <property type="match status" value="1"/>
</dbReference>
<feature type="domain" description="BTB" evidence="1">
    <location>
        <begin position="23"/>
        <end position="85"/>
    </location>
</feature>
<dbReference type="PANTHER" id="PTHR47843">
    <property type="entry name" value="BTB DOMAIN-CONTAINING PROTEIN-RELATED"/>
    <property type="match status" value="1"/>
</dbReference>
<evidence type="ECO:0000313" key="3">
    <source>
        <dbReference type="Proteomes" id="UP001276659"/>
    </source>
</evidence>
<dbReference type="AlphaFoldDB" id="A0AAD9ZD11"/>
<evidence type="ECO:0000313" key="2">
    <source>
        <dbReference type="EMBL" id="KAK3176283.1"/>
    </source>
</evidence>
<comment type="caution">
    <text evidence="2">The sequence shown here is derived from an EMBL/GenBank/DDBJ whole genome shotgun (WGS) entry which is preliminary data.</text>
</comment>
<dbReference type="Gene3D" id="3.30.710.10">
    <property type="entry name" value="Potassium Channel Kv1.1, Chain A"/>
    <property type="match status" value="1"/>
</dbReference>
<protein>
    <recommendedName>
        <fullName evidence="1">BTB domain-containing protein</fullName>
    </recommendedName>
</protein>
<dbReference type="SUPFAM" id="SSF54695">
    <property type="entry name" value="POZ domain"/>
    <property type="match status" value="1"/>
</dbReference>
<dbReference type="InterPro" id="IPR000210">
    <property type="entry name" value="BTB/POZ_dom"/>
</dbReference>
<accession>A0AAD9ZD11</accession>
<dbReference type="PANTHER" id="PTHR47843:SF5">
    <property type="entry name" value="BTB_POZ DOMAIN PROTEIN"/>
    <property type="match status" value="1"/>
</dbReference>
<dbReference type="PROSITE" id="PS50097">
    <property type="entry name" value="BTB"/>
    <property type="match status" value="1"/>
</dbReference>
<evidence type="ECO:0000259" key="1">
    <source>
        <dbReference type="PROSITE" id="PS50097"/>
    </source>
</evidence>
<name>A0AAD9ZD11_9LECA</name>
<dbReference type="InterPro" id="IPR011333">
    <property type="entry name" value="SKP1/BTB/POZ_sf"/>
</dbReference>
<reference evidence="2" key="1">
    <citation type="submission" date="2022-11" db="EMBL/GenBank/DDBJ databases">
        <title>Chromosomal genome sequence assembly and mating type (MAT) locus characterization of the leprose asexual lichenized fungus Lepraria neglecta (Nyl.) Erichsen.</title>
        <authorList>
            <person name="Allen J.L."/>
            <person name="Pfeffer B."/>
        </authorList>
    </citation>
    <scope>NUCLEOTIDE SEQUENCE</scope>
    <source>
        <strain evidence="2">Allen 5258</strain>
    </source>
</reference>
<dbReference type="CDD" id="cd18186">
    <property type="entry name" value="BTB_POZ_ZBTB_KLHL-like"/>
    <property type="match status" value="1"/>
</dbReference>
<keyword evidence="3" id="KW-1185">Reference proteome</keyword>
<dbReference type="EMBL" id="JASNWA010000004">
    <property type="protein sequence ID" value="KAK3176283.1"/>
    <property type="molecule type" value="Genomic_DNA"/>
</dbReference>
<gene>
    <name evidence="2" type="ORF">OEA41_007606</name>
</gene>
<sequence length="207" mass="23661">MSGVHQKRLLNGIEDLLTLSRYSDLTIRCHPEEWKVLRAIVCQRSISFAKACDCEFKESKTSTIILDDDDSSTVHRMLTYLYTSDYYDGGPKNSDESEDDDVDASIVSGLMANVLVYALAEKYNIEEMKLPAFDKFWRLSDAFALPEGFPPVVDAVYTTTPDRDRDIRMRRVIVEKCSEEIEAIAEDKDLFRMFQQNGKNLNIQCCG</sequence>
<proteinExistence type="predicted"/>
<organism evidence="2 3">
    <name type="scientific">Lepraria neglecta</name>
    <dbReference type="NCBI Taxonomy" id="209136"/>
    <lineage>
        <taxon>Eukaryota</taxon>
        <taxon>Fungi</taxon>
        <taxon>Dikarya</taxon>
        <taxon>Ascomycota</taxon>
        <taxon>Pezizomycotina</taxon>
        <taxon>Lecanoromycetes</taxon>
        <taxon>OSLEUM clade</taxon>
        <taxon>Lecanoromycetidae</taxon>
        <taxon>Lecanorales</taxon>
        <taxon>Lecanorineae</taxon>
        <taxon>Stereocaulaceae</taxon>
        <taxon>Lepraria</taxon>
    </lineage>
</organism>
<dbReference type="Proteomes" id="UP001276659">
    <property type="component" value="Unassembled WGS sequence"/>
</dbReference>